<protein>
    <submittedName>
        <fullName evidence="1">EpsG family protein</fullName>
    </submittedName>
</protein>
<accession>A0A7H2TAE6</accession>
<evidence type="ECO:0000313" key="2">
    <source>
        <dbReference type="Proteomes" id="UP000516745"/>
    </source>
</evidence>
<organism evidence="1 2">
    <name type="scientific">Acinetobacter seifertii</name>
    <dbReference type="NCBI Taxonomy" id="1530123"/>
    <lineage>
        <taxon>Bacteria</taxon>
        <taxon>Pseudomonadati</taxon>
        <taxon>Pseudomonadota</taxon>
        <taxon>Gammaproteobacteria</taxon>
        <taxon>Moraxellales</taxon>
        <taxon>Moraxellaceae</taxon>
        <taxon>Acinetobacter</taxon>
        <taxon>Acinetobacter calcoaceticus/baumannii complex</taxon>
    </lineage>
</organism>
<dbReference type="InterPro" id="IPR049458">
    <property type="entry name" value="EpsG-like"/>
</dbReference>
<evidence type="ECO:0000313" key="1">
    <source>
        <dbReference type="EMBL" id="QNX08747.1"/>
    </source>
</evidence>
<name>A0A7H2TAE6_9GAMM</name>
<dbReference type="AlphaFoldDB" id="A0A7H2TAE6"/>
<gene>
    <name evidence="1" type="ORF">IC795_17835</name>
</gene>
<proteinExistence type="predicted"/>
<dbReference type="Pfam" id="PF14897">
    <property type="entry name" value="EpsG"/>
    <property type="match status" value="1"/>
</dbReference>
<reference evidence="2" key="1">
    <citation type="submission" date="2020-09" db="EMBL/GenBank/DDBJ databases">
        <title>Clinical and molecular characterization of Acinetobacter seifertii in Taiwan.</title>
        <authorList>
            <person name="Li L.-H."/>
            <person name="Yang Y.-S."/>
            <person name="Sun J.-R."/>
            <person name="Huang T.-W."/>
            <person name="Huang W.-C."/>
            <person name="Wang Y.-C."/>
            <person name="Kuo T.-H."/>
            <person name="Kuo S.-C."/>
            <person name="Chen T.-L."/>
        </authorList>
    </citation>
    <scope>NUCLEOTIDE SEQUENCE [LARGE SCALE GENOMIC DNA]</scope>
    <source>
        <strain evidence="2">AS72</strain>
    </source>
</reference>
<dbReference type="EMBL" id="CP061565">
    <property type="protein sequence ID" value="QNX08747.1"/>
    <property type="molecule type" value="Genomic_DNA"/>
</dbReference>
<sequence length="344" mass="40635">MTIGLIFSFNLIMLFISIIFSAIRSNKALNFVFLIILSFITTLYAMQRDFDYGDTANYVNFYQFEHTYLKLEPIFDFIARVFIQVFPGDPFYLLFSCAAITSSLFLLAYRNLVGIKSSYLVYWILLSTFSFHYLLFEVIRQGIAIGLLLLGISYLVKDNSWIKYYIFLILAIGFHYSVAPFLFLPLLFLIKRKYYYFLIFIIVGVFGKLLFMKIGDVIGITEISQKLAVYSEMTSESQTILARNLVLIFITPFIYKISKSRAYFNIYFMYIMMLAITLGIDEINRRYLFVGPVFLIPVLWNYFKTKRNGSLFLMIYMFIYFYLFLLNYWSMYGLLNYKPLLELI</sequence>
<reference evidence="1 2" key="2">
    <citation type="submission" date="2020-09" db="EMBL/GenBank/DDBJ databases">
        <authorList>
            <person name="Chen F.-J."/>
            <person name="Lee Y.-T."/>
        </authorList>
    </citation>
    <scope>NUCLEOTIDE SEQUENCE [LARGE SCALE GENOMIC DNA]</scope>
    <source>
        <strain evidence="1 2">AS72</strain>
    </source>
</reference>
<dbReference type="Proteomes" id="UP000516745">
    <property type="component" value="Chromosome"/>
</dbReference>